<gene>
    <name evidence="3" type="ORF">KK103_14860</name>
</gene>
<evidence type="ECO:0000313" key="4">
    <source>
        <dbReference type="Proteomes" id="UP000709437"/>
    </source>
</evidence>
<feature type="transmembrane region" description="Helical" evidence="1">
    <location>
        <begin position="61"/>
        <end position="87"/>
    </location>
</feature>
<reference evidence="3" key="1">
    <citation type="submission" date="2021-05" db="EMBL/GenBank/DDBJ databases">
        <title>Whole genome sequence of Curtobacterium flaccumfaciens pv. flaccumfaciens strain CFBP 3417.</title>
        <authorList>
            <person name="Osdaghi E."/>
            <person name="Taghouti G."/>
            <person name="Portier P."/>
            <person name="Fazliarab A."/>
            <person name="Taghavi S.M."/>
            <person name="Briand M."/>
            <person name="Le-Saux M."/>
            <person name="Jacques M.-A."/>
        </authorList>
    </citation>
    <scope>NUCLEOTIDE SEQUENCE</scope>
    <source>
        <strain evidence="3">CFBP 3417</strain>
    </source>
</reference>
<keyword evidence="1" id="KW-1133">Transmembrane helix</keyword>
<dbReference type="InterPro" id="IPR025241">
    <property type="entry name" value="DUF4190"/>
</dbReference>
<evidence type="ECO:0000256" key="1">
    <source>
        <dbReference type="SAM" id="Phobius"/>
    </source>
</evidence>
<evidence type="ECO:0000313" key="3">
    <source>
        <dbReference type="EMBL" id="MBT1543045.1"/>
    </source>
</evidence>
<sequence>MVTFQQPTTQHPSAAPYSAAPRTNTLAIVSLVLAFVAPLIGFVLGFIALSQVKSRGENGRGLALGAVIVGGIITALYVILIIALAVAGSSTPTTY</sequence>
<keyword evidence="1" id="KW-0472">Membrane</keyword>
<dbReference type="EMBL" id="JAHEWX010000022">
    <property type="protein sequence ID" value="MBT1543045.1"/>
    <property type="molecule type" value="Genomic_DNA"/>
</dbReference>
<dbReference type="Pfam" id="PF13828">
    <property type="entry name" value="DUF4190"/>
    <property type="match status" value="1"/>
</dbReference>
<organism evidence="3 4">
    <name type="scientific">Curtobacterium flaccumfaciens pv. flaccumfaciens</name>
    <dbReference type="NCBI Taxonomy" id="138532"/>
    <lineage>
        <taxon>Bacteria</taxon>
        <taxon>Bacillati</taxon>
        <taxon>Actinomycetota</taxon>
        <taxon>Actinomycetes</taxon>
        <taxon>Micrococcales</taxon>
        <taxon>Microbacteriaceae</taxon>
        <taxon>Curtobacterium</taxon>
    </lineage>
</organism>
<protein>
    <submittedName>
        <fullName evidence="3">DUF4190 domain-containing protein</fullName>
    </submittedName>
</protein>
<feature type="domain" description="DUF4190" evidence="2">
    <location>
        <begin position="26"/>
        <end position="80"/>
    </location>
</feature>
<comment type="caution">
    <text evidence="3">The sequence shown here is derived from an EMBL/GenBank/DDBJ whole genome shotgun (WGS) entry which is preliminary data.</text>
</comment>
<name>A0A9Q2W8T8_9MICO</name>
<dbReference type="Proteomes" id="UP000709437">
    <property type="component" value="Unassembled WGS sequence"/>
</dbReference>
<proteinExistence type="predicted"/>
<accession>A0A9Q2W8T8</accession>
<keyword evidence="1" id="KW-0812">Transmembrane</keyword>
<feature type="transmembrane region" description="Helical" evidence="1">
    <location>
        <begin position="26"/>
        <end position="49"/>
    </location>
</feature>
<evidence type="ECO:0000259" key="2">
    <source>
        <dbReference type="Pfam" id="PF13828"/>
    </source>
</evidence>
<dbReference type="AlphaFoldDB" id="A0A9Q2W8T8"/>